<dbReference type="HAMAP" id="MF_00394">
    <property type="entry name" value="NAD_Glyc3P_dehydrog"/>
    <property type="match status" value="1"/>
</dbReference>
<evidence type="ECO:0000313" key="6">
    <source>
        <dbReference type="EMBL" id="SVA07476.1"/>
    </source>
</evidence>
<dbReference type="Pfam" id="PF01210">
    <property type="entry name" value="NAD_Gly3P_dh_N"/>
    <property type="match status" value="1"/>
</dbReference>
<evidence type="ECO:0000256" key="3">
    <source>
        <dbReference type="ARBA" id="ARBA00023027"/>
    </source>
</evidence>
<evidence type="ECO:0000259" key="5">
    <source>
        <dbReference type="Pfam" id="PF07479"/>
    </source>
</evidence>
<accession>A0A381SU45</accession>
<gene>
    <name evidence="6" type="ORF">METZ01_LOCUS60330</name>
</gene>
<feature type="non-terminal residue" evidence="6">
    <location>
        <position position="1"/>
    </location>
</feature>
<dbReference type="Gene3D" id="3.40.50.720">
    <property type="entry name" value="NAD(P)-binding Rossmann-like Domain"/>
    <property type="match status" value="1"/>
</dbReference>
<dbReference type="SUPFAM" id="SSF51735">
    <property type="entry name" value="NAD(P)-binding Rossmann-fold domains"/>
    <property type="match status" value="1"/>
</dbReference>
<keyword evidence="2" id="KW-0560">Oxidoreductase</keyword>
<sequence>VGDISFLGCGSWGGALGFVAAQKGFNVTMWHRNSAVVEYIKKTRVHYLVPELHFPENVLFTTDAEKTVNSADIIVIAIPSQSIRSVLEDLVPTFSKNKIIVNVSKGIEINTLMTVSEIITDVINLSYSNTITLSGPSHAEEVIAGYPTTLVSASADLGTAKRIQELFSNENLRIYSNTDIRGVELGGAMKNVIAIAAGISDGIGYGDNSKAALMTRGMREIARLGSAMGADPSTFSGLSGIGDLIVTCLSRYSRNRRVGQLIGEGKALDEILSNMRMVAEGVETAKSLHQLLEKYEVEMPISEGIYQVLFHGADPKDSVAKLMTRELSHES</sequence>
<dbReference type="GO" id="GO:0005829">
    <property type="term" value="C:cytosol"/>
    <property type="evidence" value="ECO:0007669"/>
    <property type="project" value="TreeGrafter"/>
</dbReference>
<dbReference type="FunFam" id="1.10.1040.10:FF:000001">
    <property type="entry name" value="Glycerol-3-phosphate dehydrogenase [NAD(P)+]"/>
    <property type="match status" value="1"/>
</dbReference>
<dbReference type="InterPro" id="IPR006168">
    <property type="entry name" value="G3P_DH_NAD-dep"/>
</dbReference>
<dbReference type="NCBIfam" id="NF000940">
    <property type="entry name" value="PRK00094.1-2"/>
    <property type="match status" value="1"/>
</dbReference>
<dbReference type="InterPro" id="IPR008927">
    <property type="entry name" value="6-PGluconate_DH-like_C_sf"/>
</dbReference>
<dbReference type="GO" id="GO:0046168">
    <property type="term" value="P:glycerol-3-phosphate catabolic process"/>
    <property type="evidence" value="ECO:0007669"/>
    <property type="project" value="InterPro"/>
</dbReference>
<proteinExistence type="inferred from homology"/>
<dbReference type="NCBIfam" id="NF000941">
    <property type="entry name" value="PRK00094.1-3"/>
    <property type="match status" value="1"/>
</dbReference>
<reference evidence="6" key="1">
    <citation type="submission" date="2018-05" db="EMBL/GenBank/DDBJ databases">
        <authorList>
            <person name="Lanie J.A."/>
            <person name="Ng W.-L."/>
            <person name="Kazmierczak K.M."/>
            <person name="Andrzejewski T.M."/>
            <person name="Davidsen T.M."/>
            <person name="Wayne K.J."/>
            <person name="Tettelin H."/>
            <person name="Glass J.I."/>
            <person name="Rusch D."/>
            <person name="Podicherti R."/>
            <person name="Tsui H.-C.T."/>
            <person name="Winkler M.E."/>
        </authorList>
    </citation>
    <scope>NUCLEOTIDE SEQUENCE</scope>
</reference>
<feature type="domain" description="Glycerol-3-phosphate dehydrogenase NAD-dependent C-terminal" evidence="5">
    <location>
        <begin position="179"/>
        <end position="319"/>
    </location>
</feature>
<dbReference type="InterPro" id="IPR036291">
    <property type="entry name" value="NAD(P)-bd_dom_sf"/>
</dbReference>
<dbReference type="GO" id="GO:0047952">
    <property type="term" value="F:glycerol-3-phosphate dehydrogenase [NAD(P)+] activity"/>
    <property type="evidence" value="ECO:0007669"/>
    <property type="project" value="TreeGrafter"/>
</dbReference>
<evidence type="ECO:0000256" key="1">
    <source>
        <dbReference type="ARBA" id="ARBA00011009"/>
    </source>
</evidence>
<comment type="similarity">
    <text evidence="1">Belongs to the NAD-dependent glycerol-3-phosphate dehydrogenase family.</text>
</comment>
<dbReference type="PIRSF" id="PIRSF000114">
    <property type="entry name" value="Glycerol-3-P_dh"/>
    <property type="match status" value="1"/>
</dbReference>
<dbReference type="EMBL" id="UINC01003571">
    <property type="protein sequence ID" value="SVA07476.1"/>
    <property type="molecule type" value="Genomic_DNA"/>
</dbReference>
<evidence type="ECO:0000259" key="4">
    <source>
        <dbReference type="Pfam" id="PF01210"/>
    </source>
</evidence>
<dbReference type="PANTHER" id="PTHR11728">
    <property type="entry name" value="GLYCEROL-3-PHOSPHATE DEHYDROGENASE"/>
    <property type="match status" value="1"/>
</dbReference>
<dbReference type="FunFam" id="3.40.50.720:FF:000019">
    <property type="entry name" value="Glycerol-3-phosphate dehydrogenase [NAD(P)+]"/>
    <property type="match status" value="1"/>
</dbReference>
<organism evidence="6">
    <name type="scientific">marine metagenome</name>
    <dbReference type="NCBI Taxonomy" id="408172"/>
    <lineage>
        <taxon>unclassified sequences</taxon>
        <taxon>metagenomes</taxon>
        <taxon>ecological metagenomes</taxon>
    </lineage>
</organism>
<dbReference type="InterPro" id="IPR013328">
    <property type="entry name" value="6PGD_dom2"/>
</dbReference>
<dbReference type="Pfam" id="PF07479">
    <property type="entry name" value="NAD_Gly3P_dh_C"/>
    <property type="match status" value="1"/>
</dbReference>
<dbReference type="AlphaFoldDB" id="A0A381SU45"/>
<dbReference type="PROSITE" id="PS00957">
    <property type="entry name" value="NAD_G3PDH"/>
    <property type="match status" value="1"/>
</dbReference>
<evidence type="ECO:0008006" key="7">
    <source>
        <dbReference type="Google" id="ProtNLM"/>
    </source>
</evidence>
<dbReference type="InterPro" id="IPR011128">
    <property type="entry name" value="G3P_DH_NAD-dep_N"/>
</dbReference>
<dbReference type="GO" id="GO:0051287">
    <property type="term" value="F:NAD binding"/>
    <property type="evidence" value="ECO:0007669"/>
    <property type="project" value="InterPro"/>
</dbReference>
<protein>
    <recommendedName>
        <fullName evidence="7">Glycerol-3-phosphate dehydrogenase (NAD(P)(+))</fullName>
    </recommendedName>
</protein>
<dbReference type="InterPro" id="IPR006109">
    <property type="entry name" value="G3P_DH_NAD-dep_C"/>
</dbReference>
<dbReference type="Gene3D" id="1.10.1040.10">
    <property type="entry name" value="N-(1-d-carboxylethyl)-l-norvaline Dehydrogenase, domain 2"/>
    <property type="match status" value="1"/>
</dbReference>
<dbReference type="GO" id="GO:0005975">
    <property type="term" value="P:carbohydrate metabolic process"/>
    <property type="evidence" value="ECO:0007669"/>
    <property type="project" value="InterPro"/>
</dbReference>
<keyword evidence="3" id="KW-0520">NAD</keyword>
<dbReference type="SUPFAM" id="SSF48179">
    <property type="entry name" value="6-phosphogluconate dehydrogenase C-terminal domain-like"/>
    <property type="match status" value="1"/>
</dbReference>
<dbReference type="PANTHER" id="PTHR11728:SF1">
    <property type="entry name" value="GLYCEROL-3-PHOSPHATE DEHYDROGENASE [NAD(+)] 2, CHLOROPLASTIC"/>
    <property type="match status" value="1"/>
</dbReference>
<name>A0A381SU45_9ZZZZ</name>
<dbReference type="PRINTS" id="PR00077">
    <property type="entry name" value="GPDHDRGNASE"/>
</dbReference>
<dbReference type="NCBIfam" id="NF000942">
    <property type="entry name" value="PRK00094.1-4"/>
    <property type="match status" value="1"/>
</dbReference>
<evidence type="ECO:0000256" key="2">
    <source>
        <dbReference type="ARBA" id="ARBA00023002"/>
    </source>
</evidence>
<feature type="domain" description="Glycerol-3-phosphate dehydrogenase NAD-dependent N-terminal" evidence="4">
    <location>
        <begin position="4"/>
        <end position="157"/>
    </location>
</feature>